<proteinExistence type="predicted"/>
<dbReference type="HOGENOM" id="CLU_340950_0_0_6"/>
<sequence length="832" mass="92224">MDAHAAASTPDDLGRKTARELAALLREFRSIRLDHWTPAALSDTAAMVCYGALRSLLLRGSGIGPGDLLKGLPGLASAVPVERLWDLSRVVRQDPGLLQLVLEAPPEALLARVEAGEFAAFRASLRHYLDTWGFRYSGELTLTQPTPREDPLPVLRLLRSYAALEGEGPADISRRQALARQRATRSARGRLRGLRRAAFGPVLAAAQASIRLRERARMKQALLYTRLRLVALALGDHLVARGWLGRRDDVLFLELNEAIALAEGRIAVDADVKERIAARRRELEACQGWSPPDSFVLPAGEAWRASAGSAVTDAGTPDAPLTGTGACGGRVCGTAAVVLDVSGIDRILPDQILVTRQTDPGWAAVFFMIRGRPGSTAGRPYESYLAAGQRRIAGTRTRVLLDRLGLQEPRLGAELLHRYFAQYRRLGVLPAQPMRSPPSIRVERVLEGPWRRTARDAPDFDPGLLPQARLERIDSDDAILSEIASARVADSVALWRLDLAPREGAAAASARQLVLKVKSGECELEELTVTLAGLCRPALGQLFQRFQGDLGLAGSTERELELYALNEPRLQRHLPRCYGLQRRVNDDRWALLLECLPETRDPASRQRLRDPAVVAPALLEAFGAIHAIGFGRGPAPAATPGTGTPRSPERMLEMLPLWHELADFASPWFARWGGPNLPRLHLEIIKGLDTWWQRLQALPAALVHNDFNPRNAVLRDRGGWQRLCVYDWELATRGIPQHDLAEWLCFSSPMALAPGHLDALLVGHREALIRATGQDIDAREWHEGFVLALRHLLIERLAMYTLIHRFRPLDYLPSVLRNWLRQYAWATDRPRF</sequence>
<organism evidence="1 2">
    <name type="scientific">Thioalkalivibrio nitratireducens (strain DSM 14787 / UNIQEM 213 / ALEN2)</name>
    <dbReference type="NCBI Taxonomy" id="1255043"/>
    <lineage>
        <taxon>Bacteria</taxon>
        <taxon>Pseudomonadati</taxon>
        <taxon>Pseudomonadota</taxon>
        <taxon>Gammaproteobacteria</taxon>
        <taxon>Chromatiales</taxon>
        <taxon>Ectothiorhodospiraceae</taxon>
        <taxon>Thioalkalivibrio</taxon>
    </lineage>
</organism>
<dbReference type="eggNOG" id="COG3173">
    <property type="taxonomic scope" value="Bacteria"/>
</dbReference>
<dbReference type="InterPro" id="IPR011009">
    <property type="entry name" value="Kinase-like_dom_sf"/>
</dbReference>
<dbReference type="GO" id="GO:0008986">
    <property type="term" value="F:pyruvate, water dikinase activity"/>
    <property type="evidence" value="ECO:0007669"/>
    <property type="project" value="UniProtKB-EC"/>
</dbReference>
<dbReference type="PANTHER" id="PTHR43615:SF1">
    <property type="entry name" value="PPDK_N DOMAIN-CONTAINING PROTEIN"/>
    <property type="match status" value="1"/>
</dbReference>
<dbReference type="STRING" id="1255043.TVNIR_3777"/>
<protein>
    <submittedName>
        <fullName evidence="1">Phosphoenolpyruvate synthetase (PEP synthase)</fullName>
        <ecNumber evidence="1">2.7.9.2</ecNumber>
    </submittedName>
</protein>
<dbReference type="Gene3D" id="3.90.1200.10">
    <property type="match status" value="1"/>
</dbReference>
<reference evidence="1" key="1">
    <citation type="submission" date="2015-12" db="EMBL/GenBank/DDBJ databases">
        <authorList>
            <person name="Tikhonova T.V."/>
            <person name="Pavlov A.R."/>
            <person name="Beletsky A.V."/>
            <person name="Mardanov A.V."/>
            <person name="Sorokin D.Y."/>
            <person name="Ravin N.V."/>
            <person name="Popov V.O."/>
        </authorList>
    </citation>
    <scope>NUCLEOTIDE SEQUENCE</scope>
    <source>
        <strain evidence="1">DSM 14787</strain>
    </source>
</reference>
<dbReference type="EMBL" id="CP003989">
    <property type="protein sequence ID" value="AGA35405.1"/>
    <property type="molecule type" value="Genomic_DNA"/>
</dbReference>
<accession>L0E2I4</accession>
<dbReference type="OrthoDB" id="9794902at2"/>
<dbReference type="RefSeq" id="WP_015260497.1">
    <property type="nucleotide sequence ID" value="NC_019902.2"/>
</dbReference>
<keyword evidence="2" id="KW-1185">Reference proteome</keyword>
<dbReference type="PANTHER" id="PTHR43615">
    <property type="entry name" value="PHOSPHOENOLPYRUVATE SYNTHASE-RELATED"/>
    <property type="match status" value="1"/>
</dbReference>
<keyword evidence="1" id="KW-0808">Transferase</keyword>
<evidence type="ECO:0000313" key="1">
    <source>
        <dbReference type="EMBL" id="AGA35405.1"/>
    </source>
</evidence>
<dbReference type="InterPro" id="IPR051549">
    <property type="entry name" value="PEP_Utilizing_Enz"/>
</dbReference>
<name>L0E2I4_THIND</name>
<dbReference type="PATRIC" id="fig|1255043.3.peg.3812"/>
<dbReference type="EC" id="2.7.9.2" evidence="1"/>
<gene>
    <name evidence="1" type="primary">cmdD [H]</name>
    <name evidence="1" type="ordered locus">TVNIR_3777</name>
</gene>
<dbReference type="KEGG" id="tni:TVNIR_3777"/>
<dbReference type="Proteomes" id="UP000010809">
    <property type="component" value="Chromosome"/>
</dbReference>
<dbReference type="SUPFAM" id="SSF56112">
    <property type="entry name" value="Protein kinase-like (PK-like)"/>
    <property type="match status" value="1"/>
</dbReference>
<evidence type="ECO:0000313" key="2">
    <source>
        <dbReference type="Proteomes" id="UP000010809"/>
    </source>
</evidence>
<dbReference type="AlphaFoldDB" id="L0E2I4"/>